<proteinExistence type="predicted"/>
<dbReference type="KEGG" id="dpt:Deipr_2399"/>
<keyword evidence="2" id="KW-0614">Plasmid</keyword>
<gene>
    <name evidence="2" type="ordered locus">Deipr_2399</name>
</gene>
<sequence>MQTFQCAQLLGQPPFQIEVLHLETARTALRAAQDAGSALMVIHPEGHITVDPDYKASSLDALQTAVDGYIEPVTITRPQVSRSGPYVAYVNEEGLIHGQAFNPLAEQLFGVQIVGPLAVEVGFCIDAAGNTVPAPLQPAQSA</sequence>
<protein>
    <recommendedName>
        <fullName evidence="1">DUF3846 domain-containing protein</fullName>
    </recommendedName>
</protein>
<dbReference type="EMBL" id="CP002538">
    <property type="protein sequence ID" value="ADY27523.1"/>
    <property type="molecule type" value="Genomic_DNA"/>
</dbReference>
<dbReference type="Proteomes" id="UP000007718">
    <property type="component" value="Plasmid pDEIPR02"/>
</dbReference>
<evidence type="ECO:0000313" key="2">
    <source>
        <dbReference type="EMBL" id="ADY27523.1"/>
    </source>
</evidence>
<geneLocation type="plasmid" evidence="2 3">
    <name>pDEIPR02</name>
</geneLocation>
<organism evidence="2 3">
    <name type="scientific">Deinococcus proteolyticus (strain ATCC 35074 / DSM 20540 / JCM 6276 / NBRC 101906 / NCIMB 13154 / VKM Ac-1939 / CCM 2703 / MRP)</name>
    <dbReference type="NCBI Taxonomy" id="693977"/>
    <lineage>
        <taxon>Bacteria</taxon>
        <taxon>Thermotogati</taxon>
        <taxon>Deinococcota</taxon>
        <taxon>Deinococci</taxon>
        <taxon>Deinococcales</taxon>
        <taxon>Deinococcaceae</taxon>
        <taxon>Deinococcus</taxon>
    </lineage>
</organism>
<accession>F0RQG4</accession>
<reference evidence="2 3" key="2">
    <citation type="journal article" date="2012" name="Stand. Genomic Sci.">
        <title>Complete genome sequence of the orange-red pigmented, radioresistant Deinococcus proteolyticus type strain (MRP(T)).</title>
        <authorList>
            <person name="Copeland A."/>
            <person name="Zeytun A."/>
            <person name="Yassawong M."/>
            <person name="Nolan M."/>
            <person name="Lucas S."/>
            <person name="Hammon N."/>
            <person name="Deshpande S."/>
            <person name="Cheng J.F."/>
            <person name="Han C."/>
            <person name="Tapia R."/>
            <person name="Goodwin L.A."/>
            <person name="Pitluck S."/>
            <person name="Mavromatis K."/>
            <person name="Liolios K."/>
            <person name="Pagani I."/>
            <person name="Ivanova N."/>
            <person name="Mikhailova N."/>
            <person name="Pati A."/>
            <person name="Chen A."/>
            <person name="Palaniappan K."/>
            <person name="Land M."/>
            <person name="Hauser L."/>
            <person name="Jeffries C.D."/>
            <person name="Brambilla E.M."/>
            <person name="Rohde M."/>
            <person name="Sikorski J."/>
            <person name="Pukall R."/>
            <person name="Goker M."/>
            <person name="Detter J.C."/>
            <person name="Woyke T."/>
            <person name="Bristow J."/>
            <person name="Eisen J.A."/>
            <person name="Markowitz V."/>
            <person name="Hugenholtz P."/>
            <person name="Kyrpides N.C."/>
            <person name="Klenk H.P."/>
            <person name="Lapidus A."/>
        </authorList>
    </citation>
    <scope>NUCLEOTIDE SEQUENCE [LARGE SCALE GENOMIC DNA]</scope>
    <source>
        <strain evidence="3">ATCC 35074 / DSM 20540 / JCM 6276 / NBRC 101906 / NCIMB 13154 / VKM Ac-1939 / CCM 2703 / MRP</strain>
        <plasmid evidence="3">Plasmid pDEIPR02</plasmid>
    </source>
</reference>
<reference evidence="3" key="1">
    <citation type="submission" date="2011-02" db="EMBL/GenBank/DDBJ databases">
        <title>The complete sequence of plasmid2 of Deinococcus proteolyticus DSM 20540.</title>
        <authorList>
            <consortium name="US DOE Joint Genome Institute (JGI-PGF)"/>
            <person name="Lucas S."/>
            <person name="Copeland A."/>
            <person name="Lapidus A."/>
            <person name="Bruce D."/>
            <person name="Goodwin L."/>
            <person name="Pitluck S."/>
            <person name="Kyrpides N."/>
            <person name="Mavromatis K."/>
            <person name="Pagani I."/>
            <person name="Ivanova N."/>
            <person name="Ovchinnikova G."/>
            <person name="Zeytun A."/>
            <person name="Detter J.C."/>
            <person name="Han C."/>
            <person name="Land M."/>
            <person name="Hauser L."/>
            <person name="Markowitz V."/>
            <person name="Cheng J.-F."/>
            <person name="Hugenholtz P."/>
            <person name="Woyke T."/>
            <person name="Wu D."/>
            <person name="Pukall R."/>
            <person name="Steenblock K."/>
            <person name="Brambilla E."/>
            <person name="Klenk H.-P."/>
            <person name="Eisen J.A."/>
        </authorList>
    </citation>
    <scope>NUCLEOTIDE SEQUENCE [LARGE SCALE GENOMIC DNA]</scope>
    <source>
        <strain evidence="3">ATCC 35074 / DSM 20540 / JCM 6276 / NBRC 101906 / NCIMB 13154 / VKM Ac-1939 / CCM 2703 / MRP</strain>
        <plasmid evidence="3">Plasmid pDEIPR02</plasmid>
    </source>
</reference>
<dbReference type="HOGENOM" id="CLU_1812610_0_0_0"/>
<dbReference type="OrthoDB" id="2088281at2"/>
<feature type="domain" description="DUF3846" evidence="1">
    <location>
        <begin position="55"/>
        <end position="119"/>
    </location>
</feature>
<evidence type="ECO:0000313" key="3">
    <source>
        <dbReference type="Proteomes" id="UP000007718"/>
    </source>
</evidence>
<keyword evidence="3" id="KW-1185">Reference proteome</keyword>
<dbReference type="Pfam" id="PF12957">
    <property type="entry name" value="DUF3846"/>
    <property type="match status" value="1"/>
</dbReference>
<dbReference type="RefSeq" id="WP_013615877.1">
    <property type="nucleotide sequence ID" value="NC_015162.1"/>
</dbReference>
<name>F0RQG4_DEIPM</name>
<dbReference type="InterPro" id="IPR024559">
    <property type="entry name" value="DUF3846"/>
</dbReference>
<evidence type="ECO:0000259" key="1">
    <source>
        <dbReference type="Pfam" id="PF12957"/>
    </source>
</evidence>
<dbReference type="AlphaFoldDB" id="F0RQG4"/>